<dbReference type="InterPro" id="IPR020904">
    <property type="entry name" value="Sc_DH/Rdtase_CS"/>
</dbReference>
<evidence type="ECO:0000256" key="2">
    <source>
        <dbReference type="ARBA" id="ARBA00022857"/>
    </source>
</evidence>
<organism evidence="5">
    <name type="scientific">uncultured Solirubrobacteraceae bacterium</name>
    <dbReference type="NCBI Taxonomy" id="1162706"/>
    <lineage>
        <taxon>Bacteria</taxon>
        <taxon>Bacillati</taxon>
        <taxon>Actinomycetota</taxon>
        <taxon>Thermoleophilia</taxon>
        <taxon>Solirubrobacterales</taxon>
        <taxon>Solirubrobacteraceae</taxon>
        <taxon>environmental samples</taxon>
    </lineage>
</organism>
<dbReference type="PROSITE" id="PS00061">
    <property type="entry name" value="ADH_SHORT"/>
    <property type="match status" value="1"/>
</dbReference>
<accession>A0A6J4THK5</accession>
<dbReference type="PRINTS" id="PR00080">
    <property type="entry name" value="SDRFAMILY"/>
</dbReference>
<evidence type="ECO:0000256" key="1">
    <source>
        <dbReference type="ARBA" id="ARBA00006484"/>
    </source>
</evidence>
<reference evidence="5" key="1">
    <citation type="submission" date="2020-02" db="EMBL/GenBank/DDBJ databases">
        <authorList>
            <person name="Meier V. D."/>
        </authorList>
    </citation>
    <scope>NUCLEOTIDE SEQUENCE</scope>
    <source>
        <strain evidence="5">AVDCRST_MAG30</strain>
    </source>
</reference>
<dbReference type="Gene3D" id="3.40.50.720">
    <property type="entry name" value="NAD(P)-binding Rossmann-like Domain"/>
    <property type="match status" value="1"/>
</dbReference>
<dbReference type="PANTHER" id="PTHR43490:SF99">
    <property type="entry name" value="SHORT-CHAIN DEHYDROGENASE_REDUCTASE"/>
    <property type="match status" value="1"/>
</dbReference>
<name>A0A6J4THK5_9ACTN</name>
<sequence length="232" mass="24012">MSNILITGANKGLGRESARRLLASGHDVWLGARDPERGREAAEALGARYVALDVTDDTSVVRAVEQVTEATGGSLDVLVNNAGISGTPADVADVTASDVEAVYATNVFGAVRVFHAFLPLLRQAPSGVVVNVSSGLGSHAVTSDPERIESTFQMPGYTSSKAALNMLTAQWAAALPALRINSVDPGYTATDFNGHSGPQDVHQGTDAIVAMATIGPDGPTGTFTDRHGTVGW</sequence>
<dbReference type="Pfam" id="PF00106">
    <property type="entry name" value="adh_short"/>
    <property type="match status" value="1"/>
</dbReference>
<dbReference type="InterPro" id="IPR036291">
    <property type="entry name" value="NAD(P)-bd_dom_sf"/>
</dbReference>
<protein>
    <submittedName>
        <fullName evidence="5">Short-chain dehydrogenase/reductase SDR</fullName>
    </submittedName>
</protein>
<proteinExistence type="inferred from homology"/>
<keyword evidence="2" id="KW-0521">NADP</keyword>
<comment type="similarity">
    <text evidence="1 4">Belongs to the short-chain dehydrogenases/reductases (SDR) family.</text>
</comment>
<dbReference type="PANTHER" id="PTHR43490">
    <property type="entry name" value="(+)-NEOMENTHOL DEHYDROGENASE"/>
    <property type="match status" value="1"/>
</dbReference>
<evidence type="ECO:0000313" key="5">
    <source>
        <dbReference type="EMBL" id="CAA9524030.1"/>
    </source>
</evidence>
<dbReference type="InterPro" id="IPR002347">
    <property type="entry name" value="SDR_fam"/>
</dbReference>
<evidence type="ECO:0000256" key="3">
    <source>
        <dbReference type="ARBA" id="ARBA00023002"/>
    </source>
</evidence>
<dbReference type="SUPFAM" id="SSF51735">
    <property type="entry name" value="NAD(P)-binding Rossmann-fold domains"/>
    <property type="match status" value="1"/>
</dbReference>
<keyword evidence="3" id="KW-0560">Oxidoreductase</keyword>
<dbReference type="AlphaFoldDB" id="A0A6J4THK5"/>
<gene>
    <name evidence="5" type="ORF">AVDCRST_MAG30-3230</name>
</gene>
<evidence type="ECO:0000256" key="4">
    <source>
        <dbReference type="RuleBase" id="RU000363"/>
    </source>
</evidence>
<dbReference type="PRINTS" id="PR00081">
    <property type="entry name" value="GDHRDH"/>
</dbReference>
<dbReference type="GO" id="GO:0016491">
    <property type="term" value="F:oxidoreductase activity"/>
    <property type="evidence" value="ECO:0007669"/>
    <property type="project" value="UniProtKB-KW"/>
</dbReference>
<dbReference type="EMBL" id="CADCVS010000417">
    <property type="protein sequence ID" value="CAA9524030.1"/>
    <property type="molecule type" value="Genomic_DNA"/>
</dbReference>